<evidence type="ECO:0000256" key="10">
    <source>
        <dbReference type="SAM" id="Phobius"/>
    </source>
</evidence>
<feature type="transmembrane region" description="Helical" evidence="10">
    <location>
        <begin position="221"/>
        <end position="242"/>
    </location>
</feature>
<dbReference type="InterPro" id="IPR018490">
    <property type="entry name" value="cNMP-bd_dom_sf"/>
</dbReference>
<feature type="compositionally biased region" description="Polar residues" evidence="9">
    <location>
        <begin position="542"/>
        <end position="563"/>
    </location>
</feature>
<dbReference type="PROSITE" id="PS00888">
    <property type="entry name" value="CNMP_BINDING_1"/>
    <property type="match status" value="1"/>
</dbReference>
<evidence type="ECO:0000256" key="1">
    <source>
        <dbReference type="ARBA" id="ARBA00004141"/>
    </source>
</evidence>
<feature type="region of interest" description="Disordered" evidence="9">
    <location>
        <begin position="727"/>
        <end position="878"/>
    </location>
</feature>
<evidence type="ECO:0000256" key="9">
    <source>
        <dbReference type="SAM" id="MobiDB-lite"/>
    </source>
</evidence>
<organism evidence="12 13">
    <name type="scientific">Priapulus caudatus</name>
    <name type="common">Priapulid worm</name>
    <dbReference type="NCBI Taxonomy" id="37621"/>
    <lineage>
        <taxon>Eukaryota</taxon>
        <taxon>Metazoa</taxon>
        <taxon>Ecdysozoa</taxon>
        <taxon>Scalidophora</taxon>
        <taxon>Priapulida</taxon>
        <taxon>Priapulimorpha</taxon>
        <taxon>Priapulimorphida</taxon>
        <taxon>Priapulidae</taxon>
        <taxon>Priapulus</taxon>
    </lineage>
</organism>
<dbReference type="PANTHER" id="PTHR45638">
    <property type="entry name" value="CYCLIC NUCLEOTIDE-GATED CATION CHANNEL SUBUNIT A"/>
    <property type="match status" value="1"/>
</dbReference>
<keyword evidence="4 10" id="KW-1133">Transmembrane helix</keyword>
<evidence type="ECO:0000256" key="6">
    <source>
        <dbReference type="ARBA" id="ARBA00023136"/>
    </source>
</evidence>
<protein>
    <submittedName>
        <fullName evidence="13">cGMP-gated cation channel alpha-1-like isoform X1</fullName>
    </submittedName>
</protein>
<feature type="transmembrane region" description="Helical" evidence="10">
    <location>
        <begin position="16"/>
        <end position="40"/>
    </location>
</feature>
<dbReference type="Proteomes" id="UP000695022">
    <property type="component" value="Unplaced"/>
</dbReference>
<feature type="compositionally biased region" description="Polar residues" evidence="9">
    <location>
        <begin position="505"/>
        <end position="534"/>
    </location>
</feature>
<keyword evidence="6 10" id="KW-0472">Membrane</keyword>
<evidence type="ECO:0000259" key="11">
    <source>
        <dbReference type="PROSITE" id="PS50042"/>
    </source>
</evidence>
<feature type="compositionally biased region" description="Polar residues" evidence="9">
    <location>
        <begin position="802"/>
        <end position="849"/>
    </location>
</feature>
<feature type="compositionally biased region" description="Polar residues" evidence="9">
    <location>
        <begin position="686"/>
        <end position="710"/>
    </location>
</feature>
<dbReference type="GeneID" id="106808616"/>
<evidence type="ECO:0000256" key="2">
    <source>
        <dbReference type="ARBA" id="ARBA00022448"/>
    </source>
</evidence>
<evidence type="ECO:0000256" key="4">
    <source>
        <dbReference type="ARBA" id="ARBA00022989"/>
    </source>
</evidence>
<reference evidence="13" key="1">
    <citation type="submission" date="2025-08" db="UniProtKB">
        <authorList>
            <consortium name="RefSeq"/>
        </authorList>
    </citation>
    <scope>IDENTIFICATION</scope>
</reference>
<feature type="region of interest" description="Disordered" evidence="9">
    <location>
        <begin position="621"/>
        <end position="710"/>
    </location>
</feature>
<dbReference type="Gene3D" id="2.60.120.10">
    <property type="entry name" value="Jelly Rolls"/>
    <property type="match status" value="1"/>
</dbReference>
<evidence type="ECO:0000256" key="7">
    <source>
        <dbReference type="ARBA" id="ARBA00023286"/>
    </source>
</evidence>
<feature type="compositionally biased region" description="Basic and acidic residues" evidence="9">
    <location>
        <begin position="645"/>
        <end position="664"/>
    </location>
</feature>
<dbReference type="Pfam" id="PF00520">
    <property type="entry name" value="Ion_trans"/>
    <property type="match status" value="1"/>
</dbReference>
<feature type="domain" description="Cyclic nucleotide-binding" evidence="11">
    <location>
        <begin position="325"/>
        <end position="429"/>
    </location>
</feature>
<dbReference type="InterPro" id="IPR014710">
    <property type="entry name" value="RmlC-like_jellyroll"/>
</dbReference>
<evidence type="ECO:0000256" key="3">
    <source>
        <dbReference type="ARBA" id="ARBA00022692"/>
    </source>
</evidence>
<feature type="compositionally biased region" description="Basic and acidic residues" evidence="9">
    <location>
        <begin position="456"/>
        <end position="467"/>
    </location>
</feature>
<keyword evidence="8" id="KW-0407">Ion channel</keyword>
<dbReference type="Gene3D" id="1.10.287.70">
    <property type="match status" value="1"/>
</dbReference>
<dbReference type="SMART" id="SM00100">
    <property type="entry name" value="cNMP"/>
    <property type="match status" value="1"/>
</dbReference>
<accession>A0ABM1E3W7</accession>
<keyword evidence="7" id="KW-1071">Ligand-gated ion channel</keyword>
<dbReference type="RefSeq" id="XP_014666888.1">
    <property type="nucleotide sequence ID" value="XM_014811402.1"/>
</dbReference>
<feature type="region of interest" description="Disordered" evidence="9">
    <location>
        <begin position="495"/>
        <end position="604"/>
    </location>
</feature>
<dbReference type="InterPro" id="IPR005821">
    <property type="entry name" value="Ion_trans_dom"/>
</dbReference>
<evidence type="ECO:0000256" key="8">
    <source>
        <dbReference type="ARBA" id="ARBA00023303"/>
    </source>
</evidence>
<dbReference type="SUPFAM" id="SSF51206">
    <property type="entry name" value="cAMP-binding domain-like"/>
    <property type="match status" value="1"/>
</dbReference>
<dbReference type="PROSITE" id="PS50042">
    <property type="entry name" value="CNMP_BINDING_3"/>
    <property type="match status" value="1"/>
</dbReference>
<dbReference type="PANTHER" id="PTHR45638:SF1">
    <property type="entry name" value="CYCLIC NUCLEOTIDE-GATED ION CHANNEL SUBUNIT B, ISOFORM A"/>
    <property type="match status" value="1"/>
</dbReference>
<dbReference type="CDD" id="cd00038">
    <property type="entry name" value="CAP_ED"/>
    <property type="match status" value="1"/>
</dbReference>
<name>A0ABM1E3W7_PRICU</name>
<dbReference type="Gene3D" id="1.10.287.630">
    <property type="entry name" value="Helix hairpin bin"/>
    <property type="match status" value="1"/>
</dbReference>
<keyword evidence="2" id="KW-0813">Transport</keyword>
<proteinExistence type="predicted"/>
<dbReference type="InterPro" id="IPR050866">
    <property type="entry name" value="CNG_cation_channel"/>
</dbReference>
<dbReference type="PROSITE" id="PS00889">
    <property type="entry name" value="CNMP_BINDING_2"/>
    <property type="match status" value="1"/>
</dbReference>
<dbReference type="InterPro" id="IPR018488">
    <property type="entry name" value="cNMP-bd_CS"/>
</dbReference>
<evidence type="ECO:0000313" key="13">
    <source>
        <dbReference type="RefSeq" id="XP_014666888.1"/>
    </source>
</evidence>
<feature type="compositionally biased region" description="Low complexity" evidence="9">
    <location>
        <begin position="788"/>
        <end position="797"/>
    </location>
</feature>
<gene>
    <name evidence="13" type="primary">LOC106808616</name>
</gene>
<evidence type="ECO:0000313" key="12">
    <source>
        <dbReference type="Proteomes" id="UP000695022"/>
    </source>
</evidence>
<feature type="compositionally biased region" description="Basic and acidic residues" evidence="9">
    <location>
        <begin position="673"/>
        <end position="682"/>
    </location>
</feature>
<sequence>MKFPRKHAIDPQGRLYLLWLFLVTCCYTYNAWSIFLRAAFSHHQTAGNLKYWLTFDYLSDLVYLLDILLIKMHIVYLDEGIFIDDRKMMMKNYLGKIDFKLDVASLVPLDIFYFVTGVKPMLRFPRLLKVQTFWECYTRLDAIAKAPHFVRVFKTCTYMLFMIHIQSCAFYAFSEFEKSKGIYNEWVYNDQGNAYIRCFYFATKTATSIGNNPTPQNINEFMYMTLAWLMGVFVFALLIGQVRDIFQASRMMKTEYRKTMDITTNYMQNLKVPNELQDRVKLWFNYNWEQQKTLNENAALDILPLKMRTDLAINVHYQTLIKVQLFQDCEKGLLRALVLKLKPVLFLPGDSVCRKGDVGHEMYIVNNGQVQVMGGEKNDIVLATLHSGSVFGEISLLSLAGGNRRTADVRSRGFSNLFILSKNDLQEAIKDYPDAQDALKRRAKKIMAQNAKRERKPSLEEEVEVKPGTHNTPRMVSAVIQAMDKNPEIHFREVTQILTGRKSRTSSTLPPQLSMDRQSSVEQHPSPDGSNTGGTDELLVVETTQQGSKQSTQISIRQSLNQETAERRSRLSKMRSINENVDDKTGACEEQHADSAIENTTSPNSFLDEAEQNAGGYMDVKIKNTPVPENDPNGPGSQESGISVDELHEKGTRKDRRSGKERLGIKTRVAPLTKREQGKDDWDASVDSSSELGATEESQPSSATMSALQQQMWQKRASLFQAKSSLEEPIVTENTASPYQKVASENKNEAGKGENFSNPTSQQGRIVSPPPNHGRGDVSVLTSKPARKSSPSASQKAGDVSVPTSQQARKFSPPNSQSGGDASVSAVQQGQRVSHPTSQNGGEVSSPASRQVRKVSPSAQGEAVSATPRPVQRQPTYELPLPCHSELILTPKSLMSLDREASVLSRSLSMQDRAVSTSSSLMSASFDFEDESNIALHPADGHQGGHMSPDRLSKCSSCSGGLDNLGYLPESDSSETVHINETSC</sequence>
<evidence type="ECO:0000256" key="5">
    <source>
        <dbReference type="ARBA" id="ARBA00023065"/>
    </source>
</evidence>
<comment type="subcellular location">
    <subcellularLocation>
        <location evidence="1">Membrane</location>
        <topology evidence="1">Multi-pass membrane protein</topology>
    </subcellularLocation>
</comment>
<dbReference type="SUPFAM" id="SSF81324">
    <property type="entry name" value="Voltage-gated potassium channels"/>
    <property type="match status" value="1"/>
</dbReference>
<feature type="region of interest" description="Disordered" evidence="9">
    <location>
        <begin position="447"/>
        <end position="470"/>
    </location>
</feature>
<keyword evidence="3 10" id="KW-0812">Transmembrane</keyword>
<keyword evidence="5" id="KW-0406">Ion transport</keyword>
<feature type="transmembrane region" description="Helical" evidence="10">
    <location>
        <begin position="61"/>
        <end position="83"/>
    </location>
</feature>
<feature type="compositionally biased region" description="Polar residues" evidence="9">
    <location>
        <begin position="755"/>
        <end position="765"/>
    </location>
</feature>
<dbReference type="Pfam" id="PF00027">
    <property type="entry name" value="cNMP_binding"/>
    <property type="match status" value="1"/>
</dbReference>
<keyword evidence="12" id="KW-1185">Reference proteome</keyword>
<dbReference type="InterPro" id="IPR000595">
    <property type="entry name" value="cNMP-bd_dom"/>
</dbReference>
<feature type="compositionally biased region" description="Basic and acidic residues" evidence="9">
    <location>
        <begin position="581"/>
        <end position="595"/>
    </location>
</feature>